<comment type="caution">
    <text evidence="1">The sequence shown here is derived from an EMBL/GenBank/DDBJ whole genome shotgun (WGS) entry which is preliminary data.</text>
</comment>
<dbReference type="EMBL" id="JAOQKI010000002">
    <property type="protein sequence ID" value="MCU6716001.1"/>
    <property type="molecule type" value="Genomic_DNA"/>
</dbReference>
<evidence type="ECO:0000313" key="1">
    <source>
        <dbReference type="EMBL" id="MCU6716001.1"/>
    </source>
</evidence>
<dbReference type="Pfam" id="PF12784">
    <property type="entry name" value="PDDEXK_2"/>
    <property type="match status" value="1"/>
</dbReference>
<sequence>MLTKQQKHEQDMQRIREFRLFDDDFLKKCFEDHDECAELVLRIIMNKEDLKVLHSKTEYVIQNLQGRSVRLDVKATDSENKEYDIEVQRADKGAGRKRARHNSSMLDANALAPQEDVNFLPETYVIFITEHDVIGKGEPIYRVERKILETDEFFDDGSHILYVNGAYRGDSDIGKLMHDFSCTDADDMFYGKLADRVRYFKEDAKGVESMCKAIEEMRNQEREEVTREFVVRMIRDGETSVEKMARYSGLSLDEVKEIVKQEAVLA</sequence>
<reference evidence="1 2" key="1">
    <citation type="journal article" date="2021" name="ISME Commun">
        <title>Automated analysis of genomic sequences facilitates high-throughput and comprehensive description of bacteria.</title>
        <authorList>
            <person name="Hitch T.C.A."/>
        </authorList>
    </citation>
    <scope>NUCLEOTIDE SEQUENCE [LARGE SCALE GENOMIC DNA]</scope>
    <source>
        <strain evidence="1 2">Sanger_19</strain>
    </source>
</reference>
<dbReference type="RefSeq" id="WP_022244160.1">
    <property type="nucleotide sequence ID" value="NZ_JAOQKI010000002.1"/>
</dbReference>
<keyword evidence="2" id="KW-1185">Reference proteome</keyword>
<name>A0ABT2SAB0_9FIRM</name>
<protein>
    <submittedName>
        <fullName evidence="1">PD-(D/E)XK nuclease family transposase</fullName>
    </submittedName>
</protein>
<proteinExistence type="predicted"/>
<evidence type="ECO:0000313" key="2">
    <source>
        <dbReference type="Proteomes" id="UP001209666"/>
    </source>
</evidence>
<dbReference type="Proteomes" id="UP001209666">
    <property type="component" value="Unassembled WGS sequence"/>
</dbReference>
<accession>A0ABT2SAB0</accession>
<gene>
    <name evidence="1" type="ORF">OCV43_01765</name>
</gene>
<organism evidence="1 2">
    <name type="scientific">Roseburia amylophila</name>
    <dbReference type="NCBI Taxonomy" id="2981794"/>
    <lineage>
        <taxon>Bacteria</taxon>
        <taxon>Bacillati</taxon>
        <taxon>Bacillota</taxon>
        <taxon>Clostridia</taxon>
        <taxon>Lachnospirales</taxon>
        <taxon>Lachnospiraceae</taxon>
        <taxon>Roseburia</taxon>
    </lineage>
</organism>